<dbReference type="Gene3D" id="3.30.1490.20">
    <property type="entry name" value="ATP-grasp fold, A domain"/>
    <property type="match status" value="1"/>
</dbReference>
<evidence type="ECO:0000256" key="8">
    <source>
        <dbReference type="ARBA" id="ARBA00022598"/>
    </source>
</evidence>
<dbReference type="InterPro" id="IPR011095">
    <property type="entry name" value="Dala_Dala_lig_C"/>
</dbReference>
<dbReference type="PIRSF" id="PIRSF039102">
    <property type="entry name" value="Ddl/VanB"/>
    <property type="match status" value="1"/>
</dbReference>
<feature type="domain" description="ATP-grasp" evidence="21">
    <location>
        <begin position="111"/>
        <end position="268"/>
    </location>
</feature>
<dbReference type="InterPro" id="IPR011761">
    <property type="entry name" value="ATP-grasp"/>
</dbReference>
<dbReference type="InterPro" id="IPR005905">
    <property type="entry name" value="D_ala_D_ala"/>
</dbReference>
<evidence type="ECO:0000256" key="19">
    <source>
        <dbReference type="PIRSR" id="PIRSR039102-3"/>
    </source>
</evidence>
<evidence type="ECO:0000256" key="10">
    <source>
        <dbReference type="ARBA" id="ARBA00022741"/>
    </source>
</evidence>
<evidence type="ECO:0000313" key="22">
    <source>
        <dbReference type="EMBL" id="OGM90252.1"/>
    </source>
</evidence>
<dbReference type="NCBIfam" id="NF002378">
    <property type="entry name" value="PRK01372.1"/>
    <property type="match status" value="1"/>
</dbReference>
<dbReference type="PROSITE" id="PS00843">
    <property type="entry name" value="DALA_DALA_LIGASE_1"/>
    <property type="match status" value="1"/>
</dbReference>
<evidence type="ECO:0000256" key="4">
    <source>
        <dbReference type="ARBA" id="ARBA00004752"/>
    </source>
</evidence>
<dbReference type="HAMAP" id="MF_00047">
    <property type="entry name" value="Dala_Dala_lig"/>
    <property type="match status" value="1"/>
</dbReference>
<evidence type="ECO:0000256" key="2">
    <source>
        <dbReference type="ARBA" id="ARBA00003921"/>
    </source>
</evidence>
<evidence type="ECO:0000256" key="17">
    <source>
        <dbReference type="ARBA" id="ARBA00047614"/>
    </source>
</evidence>
<comment type="similarity">
    <text evidence="5">Belongs to the D-alanine--D-alanine ligase family.</text>
</comment>
<dbReference type="EC" id="6.3.2.4" evidence="6"/>
<evidence type="ECO:0000256" key="16">
    <source>
        <dbReference type="ARBA" id="ARBA00023316"/>
    </source>
</evidence>
<keyword evidence="16" id="KW-0961">Cell wall biogenesis/degradation</keyword>
<dbReference type="AlphaFoldDB" id="A0A1F8DP87"/>
<keyword evidence="11 20" id="KW-0067">ATP-binding</keyword>
<dbReference type="GO" id="GO:0008360">
    <property type="term" value="P:regulation of cell shape"/>
    <property type="evidence" value="ECO:0007669"/>
    <property type="project" value="UniProtKB-KW"/>
</dbReference>
<dbReference type="GO" id="GO:0005829">
    <property type="term" value="C:cytosol"/>
    <property type="evidence" value="ECO:0007669"/>
    <property type="project" value="TreeGrafter"/>
</dbReference>
<keyword evidence="15 19" id="KW-0464">Manganese</keyword>
<evidence type="ECO:0000256" key="18">
    <source>
        <dbReference type="ARBA" id="ARBA00060592"/>
    </source>
</evidence>
<dbReference type="Pfam" id="PF01820">
    <property type="entry name" value="Dala_Dala_lig_N"/>
    <property type="match status" value="2"/>
</dbReference>
<sequence length="268" mass="29222">MAVKKPSKKLRVGVIFGGKSVEHEVSVISARNIINALDKEKYKIIPIHIKRTGNLLLDRKVFNKIDVVFPVIHGSYGEDGAIQGLLKFSGLPFVGAGVLGSAIGMDKDISKRLLKEAGIPVAKFITLYSGEKISFKKASKKLGSAMFVKPANSGSSVGINKVKNEKEFKKAVSEAFKYDSKVIIEEAIKGKEIECSILGNGAPIASIPGEIIPNHEFYSYEAKYIDEKGAEFKIPAEVSKEAIKKIQQTAVKAFKVLNCEGMGRVDFF</sequence>
<evidence type="ECO:0000256" key="20">
    <source>
        <dbReference type="PROSITE-ProRule" id="PRU00409"/>
    </source>
</evidence>
<name>A0A1F8DP87_9BACT</name>
<dbReference type="SUPFAM" id="SSF52440">
    <property type="entry name" value="PreATP-grasp domain"/>
    <property type="match status" value="1"/>
</dbReference>
<dbReference type="Pfam" id="PF07478">
    <property type="entry name" value="Dala_Dala_lig_C"/>
    <property type="match status" value="1"/>
</dbReference>
<keyword evidence="14" id="KW-0573">Peptidoglycan synthesis</keyword>
<dbReference type="Proteomes" id="UP000182002">
    <property type="component" value="Unassembled WGS sequence"/>
</dbReference>
<dbReference type="SUPFAM" id="SSF56059">
    <property type="entry name" value="Glutathione synthetase ATP-binding domain-like"/>
    <property type="match status" value="1"/>
</dbReference>
<comment type="pathway">
    <text evidence="4">Cell wall biogenesis; peptidoglycan biosynthesis.</text>
</comment>
<keyword evidence="8 22" id="KW-0436">Ligase</keyword>
<evidence type="ECO:0000256" key="14">
    <source>
        <dbReference type="ARBA" id="ARBA00022984"/>
    </source>
</evidence>
<dbReference type="FunFam" id="3.30.1490.20:FF:000007">
    <property type="entry name" value="D-alanine--D-alanine ligase"/>
    <property type="match status" value="1"/>
</dbReference>
<dbReference type="NCBIfam" id="TIGR01205">
    <property type="entry name" value="D_ala_D_alaTIGR"/>
    <property type="match status" value="1"/>
</dbReference>
<dbReference type="Gene3D" id="3.40.50.20">
    <property type="match status" value="2"/>
</dbReference>
<gene>
    <name evidence="22" type="ORF">A3J77_00120</name>
</gene>
<keyword evidence="10 20" id="KW-0547">Nucleotide-binding</keyword>
<dbReference type="GO" id="GO:0009252">
    <property type="term" value="P:peptidoglycan biosynthetic process"/>
    <property type="evidence" value="ECO:0007669"/>
    <property type="project" value="UniProtKB-KW"/>
</dbReference>
<dbReference type="PANTHER" id="PTHR23132">
    <property type="entry name" value="D-ALANINE--D-ALANINE LIGASE"/>
    <property type="match status" value="1"/>
</dbReference>
<dbReference type="EMBL" id="MGIO01000004">
    <property type="protein sequence ID" value="OGM90252.1"/>
    <property type="molecule type" value="Genomic_DNA"/>
</dbReference>
<dbReference type="InterPro" id="IPR016185">
    <property type="entry name" value="PreATP-grasp_dom_sf"/>
</dbReference>
<comment type="cofactor">
    <cofactor evidence="19">
        <name>Mg(2+)</name>
        <dbReference type="ChEBI" id="CHEBI:18420"/>
    </cofactor>
    <cofactor evidence="19">
        <name>Mn(2+)</name>
        <dbReference type="ChEBI" id="CHEBI:29035"/>
    </cofactor>
    <text evidence="19">Binds 2 magnesium or manganese ions per subunit.</text>
</comment>
<comment type="function">
    <text evidence="2">Cell wall formation.</text>
</comment>
<dbReference type="GO" id="GO:0046872">
    <property type="term" value="F:metal ion binding"/>
    <property type="evidence" value="ECO:0007669"/>
    <property type="project" value="UniProtKB-KW"/>
</dbReference>
<dbReference type="GO" id="GO:0005524">
    <property type="term" value="F:ATP binding"/>
    <property type="evidence" value="ECO:0007669"/>
    <property type="project" value="UniProtKB-UniRule"/>
</dbReference>
<keyword evidence="13" id="KW-0133">Cell shape</keyword>
<dbReference type="InterPro" id="IPR000291">
    <property type="entry name" value="D-Ala_lig_Van_CS"/>
</dbReference>
<dbReference type="Gene3D" id="3.30.470.20">
    <property type="entry name" value="ATP-grasp fold, B domain"/>
    <property type="match status" value="1"/>
</dbReference>
<evidence type="ECO:0000256" key="12">
    <source>
        <dbReference type="ARBA" id="ARBA00022842"/>
    </source>
</evidence>
<comment type="catalytic activity">
    <reaction evidence="17">
        <text>2 D-alanine + ATP = D-alanyl-D-alanine + ADP + phosphate + H(+)</text>
        <dbReference type="Rhea" id="RHEA:11224"/>
        <dbReference type="ChEBI" id="CHEBI:15378"/>
        <dbReference type="ChEBI" id="CHEBI:30616"/>
        <dbReference type="ChEBI" id="CHEBI:43474"/>
        <dbReference type="ChEBI" id="CHEBI:57416"/>
        <dbReference type="ChEBI" id="CHEBI:57822"/>
        <dbReference type="ChEBI" id="CHEBI:456216"/>
        <dbReference type="EC" id="6.3.2.4"/>
    </reaction>
</comment>
<keyword evidence="7" id="KW-0963">Cytoplasm</keyword>
<accession>A0A1F8DP87</accession>
<reference evidence="22 23" key="1">
    <citation type="journal article" date="2016" name="Nat. Commun.">
        <title>Thousands of microbial genomes shed light on interconnected biogeochemical processes in an aquifer system.</title>
        <authorList>
            <person name="Anantharaman K."/>
            <person name="Brown C.T."/>
            <person name="Hug L.A."/>
            <person name="Sharon I."/>
            <person name="Castelle C.J."/>
            <person name="Probst A.J."/>
            <person name="Thomas B.C."/>
            <person name="Singh A."/>
            <person name="Wilkins M.J."/>
            <person name="Karaoz U."/>
            <person name="Brodie E.L."/>
            <person name="Williams K.H."/>
            <person name="Hubbard S.S."/>
            <person name="Banfield J.F."/>
        </authorList>
    </citation>
    <scope>NUCLEOTIDE SEQUENCE [LARGE SCALE GENOMIC DNA]</scope>
</reference>
<dbReference type="PROSITE" id="PS50975">
    <property type="entry name" value="ATP_GRASP"/>
    <property type="match status" value="1"/>
</dbReference>
<dbReference type="GO" id="GO:0071555">
    <property type="term" value="P:cell wall organization"/>
    <property type="evidence" value="ECO:0007669"/>
    <property type="project" value="UniProtKB-KW"/>
</dbReference>
<keyword evidence="9 19" id="KW-0479">Metal-binding</keyword>
<comment type="cofactor">
    <cofactor evidence="1">
        <name>Mn(2+)</name>
        <dbReference type="ChEBI" id="CHEBI:29035"/>
    </cofactor>
</comment>
<evidence type="ECO:0000256" key="3">
    <source>
        <dbReference type="ARBA" id="ARBA00004496"/>
    </source>
</evidence>
<comment type="subcellular location">
    <subcellularLocation>
        <location evidence="3">Cytoplasm</location>
    </subcellularLocation>
</comment>
<dbReference type="InterPro" id="IPR013815">
    <property type="entry name" value="ATP_grasp_subdomain_1"/>
</dbReference>
<dbReference type="PANTHER" id="PTHR23132:SF25">
    <property type="entry name" value="D-ALANINE--D-ALANINE LIGASE A"/>
    <property type="match status" value="1"/>
</dbReference>
<comment type="caution">
    <text evidence="22">The sequence shown here is derived from an EMBL/GenBank/DDBJ whole genome shotgun (WGS) entry which is preliminary data.</text>
</comment>
<comment type="pathway">
    <text evidence="18">Glycan biosynthesis.</text>
</comment>
<feature type="binding site" evidence="19">
    <location>
        <position position="266"/>
    </location>
    <ligand>
        <name>Mg(2+)</name>
        <dbReference type="ChEBI" id="CHEBI:18420"/>
        <label>1</label>
    </ligand>
</feature>
<evidence type="ECO:0000256" key="15">
    <source>
        <dbReference type="ARBA" id="ARBA00023211"/>
    </source>
</evidence>
<evidence type="ECO:0000256" key="13">
    <source>
        <dbReference type="ARBA" id="ARBA00022960"/>
    </source>
</evidence>
<evidence type="ECO:0000256" key="1">
    <source>
        <dbReference type="ARBA" id="ARBA00001936"/>
    </source>
</evidence>
<evidence type="ECO:0000256" key="5">
    <source>
        <dbReference type="ARBA" id="ARBA00010871"/>
    </source>
</evidence>
<dbReference type="NCBIfam" id="NF002528">
    <property type="entry name" value="PRK01966.1-4"/>
    <property type="match status" value="1"/>
</dbReference>
<evidence type="ECO:0000256" key="11">
    <source>
        <dbReference type="ARBA" id="ARBA00022840"/>
    </source>
</evidence>
<dbReference type="InterPro" id="IPR011127">
    <property type="entry name" value="Dala_Dala_lig_N"/>
</dbReference>
<evidence type="ECO:0000259" key="21">
    <source>
        <dbReference type="PROSITE" id="PS50975"/>
    </source>
</evidence>
<proteinExistence type="inferred from homology"/>
<keyword evidence="12 19" id="KW-0460">Magnesium</keyword>
<dbReference type="GO" id="GO:0008716">
    <property type="term" value="F:D-alanine-D-alanine ligase activity"/>
    <property type="evidence" value="ECO:0007669"/>
    <property type="project" value="UniProtKB-EC"/>
</dbReference>
<evidence type="ECO:0000256" key="9">
    <source>
        <dbReference type="ARBA" id="ARBA00022723"/>
    </source>
</evidence>
<evidence type="ECO:0000256" key="6">
    <source>
        <dbReference type="ARBA" id="ARBA00012216"/>
    </source>
</evidence>
<organism evidence="22 23">
    <name type="scientific">Candidatus Wolfebacteria bacterium RBG_13_41_7</name>
    <dbReference type="NCBI Taxonomy" id="1802554"/>
    <lineage>
        <taxon>Bacteria</taxon>
        <taxon>Candidatus Wolfeibacteriota</taxon>
    </lineage>
</organism>
<evidence type="ECO:0000313" key="23">
    <source>
        <dbReference type="Proteomes" id="UP000182002"/>
    </source>
</evidence>
<feature type="non-terminal residue" evidence="22">
    <location>
        <position position="268"/>
    </location>
</feature>
<evidence type="ECO:0000256" key="7">
    <source>
        <dbReference type="ARBA" id="ARBA00022490"/>
    </source>
</evidence>
<protein>
    <recommendedName>
        <fullName evidence="6">D-alanine--D-alanine ligase</fullName>
        <ecNumber evidence="6">6.3.2.4</ecNumber>
    </recommendedName>
</protein>